<accession>A0A9P6NVB2</accession>
<protein>
    <recommendedName>
        <fullName evidence="4">Secreted protein</fullName>
    </recommendedName>
</protein>
<organism evidence="2 3">
    <name type="scientific">Cronartium quercuum f. sp. fusiforme G11</name>
    <dbReference type="NCBI Taxonomy" id="708437"/>
    <lineage>
        <taxon>Eukaryota</taxon>
        <taxon>Fungi</taxon>
        <taxon>Dikarya</taxon>
        <taxon>Basidiomycota</taxon>
        <taxon>Pucciniomycotina</taxon>
        <taxon>Pucciniomycetes</taxon>
        <taxon>Pucciniales</taxon>
        <taxon>Coleosporiaceae</taxon>
        <taxon>Cronartium</taxon>
    </lineage>
</organism>
<evidence type="ECO:0000256" key="1">
    <source>
        <dbReference type="SAM" id="SignalP"/>
    </source>
</evidence>
<keyword evidence="1" id="KW-0732">Signal</keyword>
<proteinExistence type="predicted"/>
<reference evidence="2" key="1">
    <citation type="submission" date="2013-11" db="EMBL/GenBank/DDBJ databases">
        <title>Genome sequence of the fusiform rust pathogen reveals effectors for host alternation and coevolution with pine.</title>
        <authorList>
            <consortium name="DOE Joint Genome Institute"/>
            <person name="Smith K."/>
            <person name="Pendleton A."/>
            <person name="Kubisiak T."/>
            <person name="Anderson C."/>
            <person name="Salamov A."/>
            <person name="Aerts A."/>
            <person name="Riley R."/>
            <person name="Clum A."/>
            <person name="Lindquist E."/>
            <person name="Ence D."/>
            <person name="Campbell M."/>
            <person name="Kronenberg Z."/>
            <person name="Feau N."/>
            <person name="Dhillon B."/>
            <person name="Hamelin R."/>
            <person name="Burleigh J."/>
            <person name="Smith J."/>
            <person name="Yandell M."/>
            <person name="Nelson C."/>
            <person name="Grigoriev I."/>
            <person name="Davis J."/>
        </authorList>
    </citation>
    <scope>NUCLEOTIDE SEQUENCE</scope>
    <source>
        <strain evidence="2">G11</strain>
    </source>
</reference>
<feature type="signal peptide" evidence="1">
    <location>
        <begin position="1"/>
        <end position="27"/>
    </location>
</feature>
<name>A0A9P6NVB2_9BASI</name>
<evidence type="ECO:0000313" key="2">
    <source>
        <dbReference type="EMBL" id="KAG0150140.1"/>
    </source>
</evidence>
<gene>
    <name evidence="2" type="ORF">CROQUDRAFT_713611</name>
</gene>
<dbReference type="Proteomes" id="UP000886653">
    <property type="component" value="Unassembled WGS sequence"/>
</dbReference>
<dbReference type="AlphaFoldDB" id="A0A9P6NVB2"/>
<dbReference type="EMBL" id="MU167222">
    <property type="protein sequence ID" value="KAG0150140.1"/>
    <property type="molecule type" value="Genomic_DNA"/>
</dbReference>
<feature type="chain" id="PRO_5040393779" description="Secreted protein" evidence="1">
    <location>
        <begin position="28"/>
        <end position="171"/>
    </location>
</feature>
<evidence type="ECO:0008006" key="4">
    <source>
        <dbReference type="Google" id="ProtNLM"/>
    </source>
</evidence>
<sequence>MRSVSNFVILIFITFFVFCGNFRFAQGDSQQSCGLFWGYDQGNNTMNLCKNSGGAWYKCDKTRGNPQFFGRNCRAFKDGNPNKQVDPSSPHGAIQCSVYAVSYEQGFTCSSRTTLESRNIQPSEVFLDAAPRDTQACDVVMTLCWHDDSQLKVYLPTTDFEVALFSYLLDS</sequence>
<evidence type="ECO:0000313" key="3">
    <source>
        <dbReference type="Proteomes" id="UP000886653"/>
    </source>
</evidence>
<keyword evidence="3" id="KW-1185">Reference proteome</keyword>
<comment type="caution">
    <text evidence="2">The sequence shown here is derived from an EMBL/GenBank/DDBJ whole genome shotgun (WGS) entry which is preliminary data.</text>
</comment>